<evidence type="ECO:0000313" key="5">
    <source>
        <dbReference type="Proteomes" id="UP001430679"/>
    </source>
</evidence>
<reference evidence="4" key="1">
    <citation type="submission" date="2021-11" db="EMBL/GenBank/DDBJ databases">
        <title>Description of novel Flavobacterium species.</title>
        <authorList>
            <person name="Saticioglu I.B."/>
            <person name="Ay H."/>
            <person name="Altun S."/>
            <person name="Duman M."/>
        </authorList>
    </citation>
    <scope>NUCLEOTIDE SEQUENCE</scope>
    <source>
        <strain evidence="4">F-30</strain>
    </source>
</reference>
<keyword evidence="1" id="KW-0813">Transport</keyword>
<dbReference type="PANTHER" id="PTHR34978:SF3">
    <property type="entry name" value="SLR0241 PROTEIN"/>
    <property type="match status" value="1"/>
</dbReference>
<keyword evidence="1" id="KW-0998">Cell outer membrane</keyword>
<feature type="transmembrane region" description="Helical" evidence="2">
    <location>
        <begin position="6"/>
        <end position="25"/>
    </location>
</feature>
<dbReference type="Gene3D" id="2.170.130.10">
    <property type="entry name" value="TonB-dependent receptor, plug domain"/>
    <property type="match status" value="2"/>
</dbReference>
<evidence type="ECO:0000313" key="4">
    <source>
        <dbReference type="EMBL" id="MCC9065279.1"/>
    </source>
</evidence>
<dbReference type="CDD" id="cd07341">
    <property type="entry name" value="M56_BlaR1_MecR1_like"/>
    <property type="match status" value="1"/>
</dbReference>
<evidence type="ECO:0000256" key="2">
    <source>
        <dbReference type="SAM" id="Phobius"/>
    </source>
</evidence>
<keyword evidence="2" id="KW-1133">Transmembrane helix</keyword>
<evidence type="ECO:0000259" key="3">
    <source>
        <dbReference type="Pfam" id="PF05569"/>
    </source>
</evidence>
<dbReference type="InterPro" id="IPR052173">
    <property type="entry name" value="Beta-lactam_resp_regulator"/>
</dbReference>
<dbReference type="PROSITE" id="PS52016">
    <property type="entry name" value="TONB_DEPENDENT_REC_3"/>
    <property type="match status" value="1"/>
</dbReference>
<protein>
    <submittedName>
        <fullName evidence="4">TonB-dependent receptor plug domain-containing protein</fullName>
    </submittedName>
</protein>
<accession>A0ABS8MIF6</accession>
<keyword evidence="1 2" id="KW-0472">Membrane</keyword>
<dbReference type="SUPFAM" id="SSF56935">
    <property type="entry name" value="Porins"/>
    <property type="match status" value="2"/>
</dbReference>
<keyword evidence="1 2" id="KW-0812">Transmembrane</keyword>
<comment type="similarity">
    <text evidence="1">Belongs to the TonB-dependent receptor family.</text>
</comment>
<proteinExistence type="inferred from homology"/>
<comment type="subcellular location">
    <subcellularLocation>
        <location evidence="1">Cell outer membrane</location>
        <topology evidence="1">Multi-pass membrane protein</topology>
    </subcellularLocation>
</comment>
<dbReference type="InterPro" id="IPR039426">
    <property type="entry name" value="TonB-dep_rcpt-like"/>
</dbReference>
<gene>
    <name evidence="4" type="ORF">LNP81_19920</name>
</gene>
<keyword evidence="5" id="KW-1185">Reference proteome</keyword>
<organism evidence="4 5">
    <name type="scientific">Flavobacterium piscisymbiosum</name>
    <dbReference type="NCBI Taxonomy" id="2893753"/>
    <lineage>
        <taxon>Bacteria</taxon>
        <taxon>Pseudomonadati</taxon>
        <taxon>Bacteroidota</taxon>
        <taxon>Flavobacteriia</taxon>
        <taxon>Flavobacteriales</taxon>
        <taxon>Flavobacteriaceae</taxon>
        <taxon>Flavobacterium</taxon>
    </lineage>
</organism>
<dbReference type="RefSeq" id="WP_230038902.1">
    <property type="nucleotide sequence ID" value="NZ_JAJJMM010000001.1"/>
</dbReference>
<feature type="transmembrane region" description="Helical" evidence="2">
    <location>
        <begin position="264"/>
        <end position="283"/>
    </location>
</feature>
<name>A0ABS8MIF6_9FLAO</name>
<feature type="domain" description="Peptidase M56" evidence="3">
    <location>
        <begin position="152"/>
        <end position="254"/>
    </location>
</feature>
<dbReference type="Pfam" id="PF05569">
    <property type="entry name" value="Peptidase_M56"/>
    <property type="match status" value="1"/>
</dbReference>
<dbReference type="InterPro" id="IPR008756">
    <property type="entry name" value="Peptidase_M56"/>
</dbReference>
<dbReference type="EMBL" id="JAJJMM010000001">
    <property type="protein sequence ID" value="MCC9065279.1"/>
    <property type="molecule type" value="Genomic_DNA"/>
</dbReference>
<keyword evidence="1" id="KW-1134">Transmembrane beta strand</keyword>
<feature type="transmembrane region" description="Helical" evidence="2">
    <location>
        <begin position="37"/>
        <end position="55"/>
    </location>
</feature>
<comment type="caution">
    <text evidence="4">The sequence shown here is derived from an EMBL/GenBank/DDBJ whole genome shotgun (WGS) entry which is preliminary data.</text>
</comment>
<dbReference type="Proteomes" id="UP001430679">
    <property type="component" value="Unassembled WGS sequence"/>
</dbReference>
<feature type="transmembrane region" description="Helical" evidence="2">
    <location>
        <begin position="87"/>
        <end position="108"/>
    </location>
</feature>
<dbReference type="PANTHER" id="PTHR34978">
    <property type="entry name" value="POSSIBLE SENSOR-TRANSDUCER PROTEIN BLAR"/>
    <property type="match status" value="1"/>
</dbReference>
<dbReference type="InterPro" id="IPR037066">
    <property type="entry name" value="Plug_dom_sf"/>
</dbReference>
<keyword evidence="4" id="KW-0675">Receptor</keyword>
<evidence type="ECO:0000256" key="1">
    <source>
        <dbReference type="PROSITE-ProRule" id="PRU01360"/>
    </source>
</evidence>
<sequence length="670" mass="76089">MEAFFIFIAKSCGLLVLFYCAYYFLLRKETFFTSNRWFLLAGLITSIVLPFLVYTKEIWVDPTPMINLNVSQINVSQPIEESFEINWNYVFLVLYSIGFLIFVFKFLIDFRSLNSVLKGKKISQQADFKFIDTKENIAPFSYFDYIVYNSSMYTTVELENIIEHEKVHSEQNHTFDVLISRVFCILFWFNPVVWLYKKAITQNLEFIADKVAAQRITDRRSYQYTLLKITTHENCVAITNHFYQSLIKKRIVMLNKNQSKKRNSWKFCVVVPALVVFVLLFQIETIAHEKPQLVTVKSNTEGIDVFKITKTTTDEEFNQKVKTLKENFDITASFSDLERNSKNELIAIKVELKKGNEIARQMQVEGNNAIKAFAIIISTLENGKLTVDFKTDETAITNENIQALNNSALTGEKEIFINGEKATEAELNNLDSKEIESMDVSKKSGKATIKIITKHLTKPIKISDKEIYINGVKSNQKELSDLDQNTIESVDVNTKGNTIEITTKTVTNSNDSKTTANVVTISGQQEKPIVLINGKLTSPDFDMNDIDPNKIGNMNVLKGQKATEKYGSDGKNGVIEIITKTPTDKDGNEKRIYRGYPTIKSSTSESSTTIKSDTKGKKLIIVDGVIVTDKSMNDLNSLDIEKMQIYKGAEAIAKYGEKGKDGVIVITTRK</sequence>